<evidence type="ECO:0000313" key="2">
    <source>
        <dbReference type="EMBL" id="XBY46804.1"/>
    </source>
</evidence>
<gene>
    <name evidence="2" type="primary">yidD</name>
    <name evidence="2" type="ORF">ABS361_04255</name>
</gene>
<sequence>MVRFYRYTLSAFIGRTCRYLPTCSEYTEEAITRHGLWAGGWMGLRRILSCHPWGGSGYDPVPDELPRHACWYMPWRYRGPATDPGPGADARR</sequence>
<accession>A0AAU7XIX5</accession>
<dbReference type="KEGG" id="mflg:ABS361_04255"/>
<comment type="function">
    <text evidence="1">Could be involved in insertion of integral membrane proteins into the membrane.</text>
</comment>
<proteinExistence type="inferred from homology"/>
<dbReference type="GO" id="GO:0005886">
    <property type="term" value="C:plasma membrane"/>
    <property type="evidence" value="ECO:0007669"/>
    <property type="project" value="UniProtKB-SubCell"/>
</dbReference>
<keyword evidence="1" id="KW-1003">Cell membrane</keyword>
<dbReference type="HAMAP" id="MF_00386">
    <property type="entry name" value="UPF0161_YidD"/>
    <property type="match status" value="1"/>
</dbReference>
<reference evidence="2" key="1">
    <citation type="submission" date="2024-06" db="EMBL/GenBank/DDBJ databases">
        <title>Methylostella associata gen. nov., sp. nov., a novel Ancalomicrobiaceae-affiliated facultatively methylotrophic bacteria that feed on methanotrophs of the genus Methylococcus.</title>
        <authorList>
            <person name="Saltykova V."/>
            <person name="Danilova O.V."/>
            <person name="Oshkin I.Y."/>
            <person name="Belova S.E."/>
            <person name="Pimenov N.V."/>
            <person name="Dedysh S.N."/>
        </authorList>
    </citation>
    <scope>NUCLEOTIDE SEQUENCE</scope>
    <source>
        <strain evidence="2">S20</strain>
    </source>
</reference>
<name>A0AAU7XIX5_9HYPH</name>
<dbReference type="Pfam" id="PF01809">
    <property type="entry name" value="YidD"/>
    <property type="match status" value="1"/>
</dbReference>
<dbReference type="PANTHER" id="PTHR33383">
    <property type="entry name" value="MEMBRANE PROTEIN INSERTION EFFICIENCY FACTOR-RELATED"/>
    <property type="match status" value="1"/>
</dbReference>
<protein>
    <recommendedName>
        <fullName evidence="1">Putative membrane protein insertion efficiency factor</fullName>
    </recommendedName>
</protein>
<comment type="similarity">
    <text evidence="1">Belongs to the UPF0161 family.</text>
</comment>
<dbReference type="EMBL" id="CP158568">
    <property type="protein sequence ID" value="XBY46804.1"/>
    <property type="molecule type" value="Genomic_DNA"/>
</dbReference>
<dbReference type="InterPro" id="IPR002696">
    <property type="entry name" value="Membr_insert_effic_factor_YidD"/>
</dbReference>
<evidence type="ECO:0000256" key="1">
    <source>
        <dbReference type="HAMAP-Rule" id="MF_00386"/>
    </source>
</evidence>
<organism evidence="2">
    <name type="scientific">Methyloraptor flagellatus</name>
    <dbReference type="NCBI Taxonomy" id="3162530"/>
    <lineage>
        <taxon>Bacteria</taxon>
        <taxon>Pseudomonadati</taxon>
        <taxon>Pseudomonadota</taxon>
        <taxon>Alphaproteobacteria</taxon>
        <taxon>Hyphomicrobiales</taxon>
        <taxon>Ancalomicrobiaceae</taxon>
        <taxon>Methyloraptor</taxon>
    </lineage>
</organism>
<dbReference type="NCBIfam" id="TIGR00278">
    <property type="entry name" value="membrane protein insertion efficiency factor YidD"/>
    <property type="match status" value="1"/>
</dbReference>
<dbReference type="PANTHER" id="PTHR33383:SF1">
    <property type="entry name" value="MEMBRANE PROTEIN INSERTION EFFICIENCY FACTOR-RELATED"/>
    <property type="match status" value="1"/>
</dbReference>
<comment type="subcellular location">
    <subcellularLocation>
        <location evidence="1">Cell membrane</location>
        <topology evidence="1">Peripheral membrane protein</topology>
        <orientation evidence="1">Cytoplasmic side</orientation>
    </subcellularLocation>
</comment>
<keyword evidence="1" id="KW-0472">Membrane</keyword>
<dbReference type="AlphaFoldDB" id="A0AAU7XIX5"/>
<dbReference type="SMART" id="SM01234">
    <property type="entry name" value="Haemolytic"/>
    <property type="match status" value="1"/>
</dbReference>